<dbReference type="Gene3D" id="1.20.1640.10">
    <property type="entry name" value="Multidrug efflux transporter AcrB transmembrane domain"/>
    <property type="match status" value="2"/>
</dbReference>
<dbReference type="InterPro" id="IPR004869">
    <property type="entry name" value="MMPL_dom"/>
</dbReference>
<evidence type="ECO:0000256" key="3">
    <source>
        <dbReference type="ARBA" id="ARBA00022475"/>
    </source>
</evidence>
<organism evidence="9 10">
    <name type="scientific">Bacillus nakamurai</name>
    <dbReference type="NCBI Taxonomy" id="1793963"/>
    <lineage>
        <taxon>Bacteria</taxon>
        <taxon>Bacillati</taxon>
        <taxon>Bacillota</taxon>
        <taxon>Bacilli</taxon>
        <taxon>Bacillales</taxon>
        <taxon>Bacillaceae</taxon>
        <taxon>Bacillus</taxon>
    </lineage>
</organism>
<feature type="transmembrane region" description="Helical" evidence="7">
    <location>
        <begin position="308"/>
        <end position="333"/>
    </location>
</feature>
<feature type="transmembrane region" description="Helical" evidence="7">
    <location>
        <begin position="283"/>
        <end position="302"/>
    </location>
</feature>
<dbReference type="OrthoDB" id="9782006at2"/>
<dbReference type="AlphaFoldDB" id="A0A150FA91"/>
<feature type="transmembrane region" description="Helical" evidence="7">
    <location>
        <begin position="872"/>
        <end position="888"/>
    </location>
</feature>
<feature type="transmembrane region" description="Helical" evidence="7">
    <location>
        <begin position="970"/>
        <end position="990"/>
    </location>
</feature>
<keyword evidence="4 7" id="KW-0812">Transmembrane</keyword>
<dbReference type="Pfam" id="PF03176">
    <property type="entry name" value="MMPL"/>
    <property type="match status" value="2"/>
</dbReference>
<feature type="transmembrane region" description="Helical" evidence="7">
    <location>
        <begin position="365"/>
        <end position="382"/>
    </location>
</feature>
<protein>
    <recommendedName>
        <fullName evidence="8">SSD domain-containing protein</fullName>
    </recommendedName>
</protein>
<proteinExistence type="inferred from homology"/>
<evidence type="ECO:0000313" key="9">
    <source>
        <dbReference type="EMBL" id="KXZ22231.1"/>
    </source>
</evidence>
<evidence type="ECO:0000259" key="8">
    <source>
        <dbReference type="PROSITE" id="PS50156"/>
    </source>
</evidence>
<feature type="transmembrane region" description="Helical" evidence="7">
    <location>
        <begin position="895"/>
        <end position="916"/>
    </location>
</feature>
<accession>A0A150FA91</accession>
<evidence type="ECO:0000256" key="4">
    <source>
        <dbReference type="ARBA" id="ARBA00022692"/>
    </source>
</evidence>
<dbReference type="STRING" id="1793963.AXI58_09550"/>
<keyword evidence="3" id="KW-1003">Cell membrane</keyword>
<feature type="transmembrane region" description="Helical" evidence="7">
    <location>
        <begin position="182"/>
        <end position="215"/>
    </location>
</feature>
<dbReference type="InterPro" id="IPR050545">
    <property type="entry name" value="Mycobact_MmpL"/>
</dbReference>
<feature type="transmembrane region" description="Helical" evidence="7">
    <location>
        <begin position="996"/>
        <end position="1020"/>
    </location>
</feature>
<feature type="transmembrane region" description="Helical" evidence="7">
    <location>
        <begin position="6"/>
        <end position="26"/>
    </location>
</feature>
<feature type="transmembrane region" description="Helical" evidence="7">
    <location>
        <begin position="928"/>
        <end position="949"/>
    </location>
</feature>
<keyword evidence="10" id="KW-1185">Reference proteome</keyword>
<evidence type="ECO:0000256" key="7">
    <source>
        <dbReference type="SAM" id="Phobius"/>
    </source>
</evidence>
<feature type="domain" description="SSD" evidence="8">
    <location>
        <begin position="898"/>
        <end position="1025"/>
    </location>
</feature>
<dbReference type="EMBL" id="LSBA01000005">
    <property type="protein sequence ID" value="KXZ22231.1"/>
    <property type="molecule type" value="Genomic_DNA"/>
</dbReference>
<name>A0A150FA91_9BACI</name>
<dbReference type="RefSeq" id="WP_061520578.1">
    <property type="nucleotide sequence ID" value="NZ_JARLZY010000019.1"/>
</dbReference>
<comment type="subcellular location">
    <subcellularLocation>
        <location evidence="1">Cell membrane</location>
        <topology evidence="1">Multi-pass membrane protein</topology>
    </subcellularLocation>
</comment>
<dbReference type="SUPFAM" id="SSF82866">
    <property type="entry name" value="Multidrug efflux transporter AcrB transmembrane domain"/>
    <property type="match status" value="2"/>
</dbReference>
<evidence type="ECO:0000256" key="5">
    <source>
        <dbReference type="ARBA" id="ARBA00022989"/>
    </source>
</evidence>
<sequence>MKKIIQARWLIAAAWIIATVIFMLTAPDMAELTREKGQISVPDGYSSSYAHKLIDQMSDSHSASSSVVIVFHEKGLMPDKKAQLKKAVDTLTDHKKTLHIKTVTSYFGEKNADIKNQLLSKDRQTMLVQLQLDTTKHDSIEIKDQIDKELKPYGVSYGITGQSLIDEDVLKSSQDGLKKTEYITVAFILIVLVLVFRSVVAPFVPLLSVLISYLVSQSIVAFLVDQLNFPLSTFTQIFMVAIMFGIGTDYCILLLSRFKEELAHGADVKDAVVVTYKTAGKTVLYSGLAVLIGFACIGFATFKLYQSAAAVAVGVAVLLLALMTIVPFFMAVLGKTLFWPVRGEISHPQSKAWETAGRFSFKRPLISLAVVALFTVPPILLYKGALSYNSLDEIGDKYESVRAFNTISDAFGPGELLPATVVIKNDEKLNTEQHLIDIEKISRELEKTKGVKTVRSATRPTGNGLNQLFVTNQAKQLQEGLGQGNTGLKKITDGLDDAAQSLSDSQPQIEESGKSVNQLINGTLSLRSGLSDIGENLDKLQTGVNQNKDGVAKMRQQIEEQKQMLSEELGENSDLASQTQNALKMVKIILPFKNEASRQLSDLKKQLDHLPFAQLEASIPAVKDNPYYQEIKSAFAGVQSAVSDVNSEITAFSKQVDSQKDSLQKAEKQLILLSAAQKKVNGQINDMISGLTAIENGLQKVSDGQGTLAGQMPRLESAAGELAEGQKKMQTGLGDFSSRLNDLSSGLDESVKGLKKVSSGMMGANEYLGELHKASDKEMAGWFVPKHALESSDFQSVFQTYMSDDRKTTELTVVLDNNPYSNTAIQDIQAIKASVQRAIPNTDLKHAVFGVSGVSSMNADLKEVSDSDFKRTALFMLAGIFMILIFMLRSLTMPIYLVASLILTYFASIGVTEYIFTHFFGYPGVNWAVPFFGFVILMALGVDYSIFLMDRFNELRKEGVEGAMISSMKNMGSVIISAAIILAGTFAAMLPSGVLSLLQIATVVLTGLLMYAIVVLPFFVPVMVKIFGIANWWPFGAKK</sequence>
<evidence type="ECO:0000256" key="2">
    <source>
        <dbReference type="ARBA" id="ARBA00010157"/>
    </source>
</evidence>
<feature type="transmembrane region" description="Helical" evidence="7">
    <location>
        <begin position="235"/>
        <end position="255"/>
    </location>
</feature>
<evidence type="ECO:0000256" key="6">
    <source>
        <dbReference type="ARBA" id="ARBA00023136"/>
    </source>
</evidence>
<dbReference type="Proteomes" id="UP000075430">
    <property type="component" value="Unassembled WGS sequence"/>
</dbReference>
<dbReference type="GO" id="GO:0005886">
    <property type="term" value="C:plasma membrane"/>
    <property type="evidence" value="ECO:0007669"/>
    <property type="project" value="UniProtKB-SubCell"/>
</dbReference>
<comment type="caution">
    <text evidence="9">The sequence shown here is derived from an EMBL/GenBank/DDBJ whole genome shotgun (WGS) entry which is preliminary data.</text>
</comment>
<evidence type="ECO:0000256" key="1">
    <source>
        <dbReference type="ARBA" id="ARBA00004651"/>
    </source>
</evidence>
<dbReference type="PROSITE" id="PS50156">
    <property type="entry name" value="SSD"/>
    <property type="match status" value="1"/>
</dbReference>
<keyword evidence="6 7" id="KW-0472">Membrane</keyword>
<gene>
    <name evidence="9" type="ORF">AXI58_09550</name>
</gene>
<evidence type="ECO:0000313" key="10">
    <source>
        <dbReference type="Proteomes" id="UP000075430"/>
    </source>
</evidence>
<dbReference type="InterPro" id="IPR000731">
    <property type="entry name" value="SSD"/>
</dbReference>
<dbReference type="PANTHER" id="PTHR33406">
    <property type="entry name" value="MEMBRANE PROTEIN MJ1562-RELATED"/>
    <property type="match status" value="1"/>
</dbReference>
<reference evidence="10" key="1">
    <citation type="submission" date="2016-02" db="EMBL/GenBank/DDBJ databases">
        <authorList>
            <person name="Dunlap C."/>
        </authorList>
    </citation>
    <scope>NUCLEOTIDE SEQUENCE [LARGE SCALE GENOMIC DNA]</scope>
    <source>
        <strain evidence="10">NRRL B-41092</strain>
    </source>
</reference>
<keyword evidence="5 7" id="KW-1133">Transmembrane helix</keyword>
<comment type="similarity">
    <text evidence="2">Belongs to the resistance-nodulation-cell division (RND) (TC 2.A.6) family. MmpL subfamily.</text>
</comment>
<dbReference type="Gene3D" id="1.10.287.950">
    <property type="entry name" value="Methyl-accepting chemotaxis protein"/>
    <property type="match status" value="2"/>
</dbReference>
<dbReference type="PANTHER" id="PTHR33406:SF6">
    <property type="entry name" value="MEMBRANE PROTEIN YDGH-RELATED"/>
    <property type="match status" value="1"/>
</dbReference>